<accession>A0AAN8XPU4</accession>
<feature type="compositionally biased region" description="Polar residues" evidence="5">
    <location>
        <begin position="34"/>
        <end position="47"/>
    </location>
</feature>
<protein>
    <recommendedName>
        <fullName evidence="7">Lipase domain-containing protein</fullName>
    </recommendedName>
</protein>
<feature type="chain" id="PRO_5043003459" description="Lipase domain-containing protein" evidence="6">
    <location>
        <begin position="20"/>
        <end position="205"/>
    </location>
</feature>
<evidence type="ECO:0000256" key="6">
    <source>
        <dbReference type="SAM" id="SignalP"/>
    </source>
</evidence>
<comment type="similarity">
    <text evidence="2 4">Belongs to the AB hydrolase superfamily. Lipase family.</text>
</comment>
<dbReference type="AlphaFoldDB" id="A0AAN8XPU4"/>
<feature type="signal peptide" evidence="6">
    <location>
        <begin position="1"/>
        <end position="19"/>
    </location>
</feature>
<evidence type="ECO:0000259" key="7">
    <source>
        <dbReference type="Pfam" id="PF00151"/>
    </source>
</evidence>
<dbReference type="PANTHER" id="PTHR11610:SF173">
    <property type="entry name" value="LIPASE DOMAIN-CONTAINING PROTEIN-RELATED"/>
    <property type="match status" value="1"/>
</dbReference>
<evidence type="ECO:0000313" key="8">
    <source>
        <dbReference type="EMBL" id="KAK7085518.1"/>
    </source>
</evidence>
<evidence type="ECO:0000256" key="3">
    <source>
        <dbReference type="ARBA" id="ARBA00022525"/>
    </source>
</evidence>
<gene>
    <name evidence="8" type="ORF">SK128_024339</name>
</gene>
<dbReference type="InterPro" id="IPR013818">
    <property type="entry name" value="Lipase"/>
</dbReference>
<dbReference type="Proteomes" id="UP001381693">
    <property type="component" value="Unassembled WGS sequence"/>
</dbReference>
<name>A0AAN8XPU4_HALRR</name>
<reference evidence="8 9" key="1">
    <citation type="submission" date="2023-11" db="EMBL/GenBank/DDBJ databases">
        <title>Halocaridina rubra genome assembly.</title>
        <authorList>
            <person name="Smith C."/>
        </authorList>
    </citation>
    <scope>NUCLEOTIDE SEQUENCE [LARGE SCALE GENOMIC DNA]</scope>
    <source>
        <strain evidence="8">EP-1</strain>
        <tissue evidence="8">Whole</tissue>
    </source>
</reference>
<evidence type="ECO:0000313" key="9">
    <source>
        <dbReference type="Proteomes" id="UP001381693"/>
    </source>
</evidence>
<dbReference type="GO" id="GO:0005615">
    <property type="term" value="C:extracellular space"/>
    <property type="evidence" value="ECO:0007669"/>
    <property type="project" value="TreeGrafter"/>
</dbReference>
<keyword evidence="9" id="KW-1185">Reference proteome</keyword>
<dbReference type="InterPro" id="IPR000734">
    <property type="entry name" value="TAG_lipase"/>
</dbReference>
<organism evidence="8 9">
    <name type="scientific">Halocaridina rubra</name>
    <name type="common">Hawaiian red shrimp</name>
    <dbReference type="NCBI Taxonomy" id="373956"/>
    <lineage>
        <taxon>Eukaryota</taxon>
        <taxon>Metazoa</taxon>
        <taxon>Ecdysozoa</taxon>
        <taxon>Arthropoda</taxon>
        <taxon>Crustacea</taxon>
        <taxon>Multicrustacea</taxon>
        <taxon>Malacostraca</taxon>
        <taxon>Eumalacostraca</taxon>
        <taxon>Eucarida</taxon>
        <taxon>Decapoda</taxon>
        <taxon>Pleocyemata</taxon>
        <taxon>Caridea</taxon>
        <taxon>Atyoidea</taxon>
        <taxon>Atyidae</taxon>
        <taxon>Halocaridina</taxon>
    </lineage>
</organism>
<keyword evidence="6" id="KW-0732">Signal</keyword>
<comment type="subcellular location">
    <subcellularLocation>
        <location evidence="1">Secreted</location>
    </subcellularLocation>
</comment>
<sequence length="205" mass="23095">MGFMKVLCVVLFALGSVCGTVIKSTHDKTYQGPRLTSPSFTGNVNNHRSTRSRAQRETLEVKHFYLWTRSTQQNKTEVLDPSDRGSLYNSTFRAQRTFVIIHGFLGWGLEDWILQMKEKLLKVSDSNVIAVDWPAGSTYLDYYIVVHRVAYVAKDVEYLIKTLVDKIDLNLKDVHIIGHSLGAHIAGLSSKAIPKSYGKYGRITG</sequence>
<keyword evidence="3" id="KW-0964">Secreted</keyword>
<dbReference type="PRINTS" id="PR00821">
    <property type="entry name" value="TAGLIPASE"/>
</dbReference>
<dbReference type="GO" id="GO:0016042">
    <property type="term" value="P:lipid catabolic process"/>
    <property type="evidence" value="ECO:0007669"/>
    <property type="project" value="TreeGrafter"/>
</dbReference>
<feature type="domain" description="Lipase" evidence="7">
    <location>
        <begin position="39"/>
        <end position="205"/>
    </location>
</feature>
<evidence type="ECO:0000256" key="5">
    <source>
        <dbReference type="SAM" id="MobiDB-lite"/>
    </source>
</evidence>
<feature type="region of interest" description="Disordered" evidence="5">
    <location>
        <begin position="33"/>
        <end position="52"/>
    </location>
</feature>
<dbReference type="InterPro" id="IPR029058">
    <property type="entry name" value="AB_hydrolase_fold"/>
</dbReference>
<comment type="caution">
    <text evidence="8">The sequence shown here is derived from an EMBL/GenBank/DDBJ whole genome shotgun (WGS) entry which is preliminary data.</text>
</comment>
<evidence type="ECO:0000256" key="1">
    <source>
        <dbReference type="ARBA" id="ARBA00004613"/>
    </source>
</evidence>
<dbReference type="PANTHER" id="PTHR11610">
    <property type="entry name" value="LIPASE"/>
    <property type="match status" value="1"/>
</dbReference>
<dbReference type="Pfam" id="PF00151">
    <property type="entry name" value="Lipase"/>
    <property type="match status" value="1"/>
</dbReference>
<dbReference type="EMBL" id="JAXCGZ010000867">
    <property type="protein sequence ID" value="KAK7085518.1"/>
    <property type="molecule type" value="Genomic_DNA"/>
</dbReference>
<proteinExistence type="inferred from homology"/>
<dbReference type="SUPFAM" id="SSF53474">
    <property type="entry name" value="alpha/beta-Hydrolases"/>
    <property type="match status" value="1"/>
</dbReference>
<evidence type="ECO:0000256" key="2">
    <source>
        <dbReference type="ARBA" id="ARBA00010701"/>
    </source>
</evidence>
<evidence type="ECO:0000256" key="4">
    <source>
        <dbReference type="RuleBase" id="RU004262"/>
    </source>
</evidence>
<dbReference type="GO" id="GO:0016298">
    <property type="term" value="F:lipase activity"/>
    <property type="evidence" value="ECO:0007669"/>
    <property type="project" value="InterPro"/>
</dbReference>
<dbReference type="Gene3D" id="3.40.50.1820">
    <property type="entry name" value="alpha/beta hydrolase"/>
    <property type="match status" value="1"/>
</dbReference>